<name>A0ABR1HDL9_9HYPO</name>
<dbReference type="PROSITE" id="PS50404">
    <property type="entry name" value="GST_NTER"/>
    <property type="match status" value="1"/>
</dbReference>
<gene>
    <name evidence="2" type="ORF">QQX98_003640</name>
</gene>
<evidence type="ECO:0000313" key="2">
    <source>
        <dbReference type="EMBL" id="KAK7418937.1"/>
    </source>
</evidence>
<dbReference type="EMBL" id="JAZAVJ010000042">
    <property type="protein sequence ID" value="KAK7418937.1"/>
    <property type="molecule type" value="Genomic_DNA"/>
</dbReference>
<evidence type="ECO:0000313" key="3">
    <source>
        <dbReference type="Proteomes" id="UP001498476"/>
    </source>
</evidence>
<dbReference type="Proteomes" id="UP001498476">
    <property type="component" value="Unassembled WGS sequence"/>
</dbReference>
<reference evidence="2 3" key="1">
    <citation type="journal article" date="2025" name="Microbiol. Resour. Announc.">
        <title>Draft genome sequences for Neonectria magnoliae and Neonectria punicea, canker pathogens of Liriodendron tulipifera and Acer saccharum in West Virginia.</title>
        <authorList>
            <person name="Petronek H.M."/>
            <person name="Kasson M.T."/>
            <person name="Metheny A.M."/>
            <person name="Stauder C.M."/>
            <person name="Lovett B."/>
            <person name="Lynch S.C."/>
            <person name="Garnas J.R."/>
            <person name="Kasson L.R."/>
            <person name="Stajich J.E."/>
        </authorList>
    </citation>
    <scope>NUCLEOTIDE SEQUENCE [LARGE SCALE GENOMIC DNA]</scope>
    <source>
        <strain evidence="2 3">NRRL 64653</strain>
    </source>
</reference>
<sequence length="282" mass="31388">MSELSNAEYTLYSFPFSLYSMMARHTIQLGPTTPGAMPPNKISLGFINHRKNETLGEDYLLRVNPKGQVPTMTGNVLEQPLTDSLSISLYLAEKHYPAMLPADHEAVIRNLLNRIHAIYGLSFSHKNPTAEMRLHNPSPVEDILKATDLSPEYRLALEAKLSFHNKNNGVAFQPAVVAKARTDLQTIFAEITEHRRRGGASDNEAEWTFGAQVGPTVLDSHLLPLVLRCIDADNAELVPQELREWAGVKAKSPVWQGVMHGRPTTWDPSMGPVADMHEMMSL</sequence>
<proteinExistence type="predicted"/>
<dbReference type="InterPro" id="IPR004045">
    <property type="entry name" value="Glutathione_S-Trfase_N"/>
</dbReference>
<evidence type="ECO:0000259" key="1">
    <source>
        <dbReference type="PROSITE" id="PS50404"/>
    </source>
</evidence>
<dbReference type="Pfam" id="PF13417">
    <property type="entry name" value="GST_N_3"/>
    <property type="match status" value="1"/>
</dbReference>
<protein>
    <recommendedName>
        <fullName evidence="1">GST N-terminal domain-containing protein</fullName>
    </recommendedName>
</protein>
<dbReference type="InterPro" id="IPR036249">
    <property type="entry name" value="Thioredoxin-like_sf"/>
</dbReference>
<keyword evidence="3" id="KW-1185">Reference proteome</keyword>
<feature type="domain" description="GST N-terminal" evidence="1">
    <location>
        <begin position="7"/>
        <end position="99"/>
    </location>
</feature>
<comment type="caution">
    <text evidence="2">The sequence shown here is derived from an EMBL/GenBank/DDBJ whole genome shotgun (WGS) entry which is preliminary data.</text>
</comment>
<dbReference type="Gene3D" id="3.40.30.10">
    <property type="entry name" value="Glutaredoxin"/>
    <property type="match status" value="1"/>
</dbReference>
<dbReference type="SUPFAM" id="SSF52833">
    <property type="entry name" value="Thioredoxin-like"/>
    <property type="match status" value="1"/>
</dbReference>
<organism evidence="2 3">
    <name type="scientific">Neonectria punicea</name>
    <dbReference type="NCBI Taxonomy" id="979145"/>
    <lineage>
        <taxon>Eukaryota</taxon>
        <taxon>Fungi</taxon>
        <taxon>Dikarya</taxon>
        <taxon>Ascomycota</taxon>
        <taxon>Pezizomycotina</taxon>
        <taxon>Sordariomycetes</taxon>
        <taxon>Hypocreomycetidae</taxon>
        <taxon>Hypocreales</taxon>
        <taxon>Nectriaceae</taxon>
        <taxon>Neonectria</taxon>
    </lineage>
</organism>
<accession>A0ABR1HDL9</accession>